<protein>
    <submittedName>
        <fullName evidence="1">Uncharacterized protein</fullName>
    </submittedName>
</protein>
<organism evidence="1 2">
    <name type="scientific">Penicillium italicum</name>
    <name type="common">Blue mold</name>
    <dbReference type="NCBI Taxonomy" id="40296"/>
    <lineage>
        <taxon>Eukaryota</taxon>
        <taxon>Fungi</taxon>
        <taxon>Dikarya</taxon>
        <taxon>Ascomycota</taxon>
        <taxon>Pezizomycotina</taxon>
        <taxon>Eurotiomycetes</taxon>
        <taxon>Eurotiomycetidae</taxon>
        <taxon>Eurotiales</taxon>
        <taxon>Aspergillaceae</taxon>
        <taxon>Penicillium</taxon>
    </lineage>
</organism>
<dbReference type="OrthoDB" id="5584477at2759"/>
<name>A0A0A2L4Q7_PENIT</name>
<dbReference type="PhylomeDB" id="A0A0A2L4Q7"/>
<dbReference type="STRING" id="40296.A0A0A2L4Q7"/>
<gene>
    <name evidence="1" type="ORF">PITC_058440</name>
</gene>
<reference evidence="1 2" key="1">
    <citation type="journal article" date="2015" name="Mol. Plant Microbe Interact.">
        <title>Genome, transcriptome, and functional analyses of Penicillium expansum provide new insights into secondary metabolism and pathogenicity.</title>
        <authorList>
            <person name="Ballester A.R."/>
            <person name="Marcet-Houben M."/>
            <person name="Levin E."/>
            <person name="Sela N."/>
            <person name="Selma-Lazaro C."/>
            <person name="Carmona L."/>
            <person name="Wisniewski M."/>
            <person name="Droby S."/>
            <person name="Gonzalez-Candelas L."/>
            <person name="Gabaldon T."/>
        </authorList>
    </citation>
    <scope>NUCLEOTIDE SEQUENCE [LARGE SCALE GENOMIC DNA]</scope>
    <source>
        <strain evidence="1 2">PHI-1</strain>
    </source>
</reference>
<sequence>MAKGRKPRRCFELVCRSERETSNILSRLQNSVSAHLRRPLAQPKKPVQGSTTERKLDIGFVSDTRAGKDTRCQWSQILVPGELKSNPEPTPLLRHGLTWEGTLGNSSQLKITVALSSCD</sequence>
<proteinExistence type="predicted"/>
<evidence type="ECO:0000313" key="1">
    <source>
        <dbReference type="EMBL" id="KGO75092.1"/>
    </source>
</evidence>
<dbReference type="AlphaFoldDB" id="A0A0A2L4Q7"/>
<keyword evidence="2" id="KW-1185">Reference proteome</keyword>
<dbReference type="EMBL" id="JQGA01000520">
    <property type="protein sequence ID" value="KGO75092.1"/>
    <property type="molecule type" value="Genomic_DNA"/>
</dbReference>
<dbReference type="HOGENOM" id="CLU_2062281_0_0_1"/>
<dbReference type="Proteomes" id="UP000030104">
    <property type="component" value="Unassembled WGS sequence"/>
</dbReference>
<comment type="caution">
    <text evidence="1">The sequence shown here is derived from an EMBL/GenBank/DDBJ whole genome shotgun (WGS) entry which is preliminary data.</text>
</comment>
<evidence type="ECO:0000313" key="2">
    <source>
        <dbReference type="Proteomes" id="UP000030104"/>
    </source>
</evidence>
<accession>A0A0A2L4Q7</accession>